<dbReference type="GeneID" id="79717450"/>
<dbReference type="FunFam" id="2.60.40.10:FF:000458">
    <property type="entry name" value="Molecular chaperone FimC"/>
    <property type="match status" value="1"/>
</dbReference>
<evidence type="ECO:0000256" key="3">
    <source>
        <dbReference type="ARBA" id="ARBA00022558"/>
    </source>
</evidence>
<protein>
    <submittedName>
        <fullName evidence="7">Fimbria/pilus periplasmic chaperone</fullName>
    </submittedName>
</protein>
<dbReference type="EMBL" id="CP093245">
    <property type="protein sequence ID" value="UNH32297.1"/>
    <property type="molecule type" value="Genomic_DNA"/>
</dbReference>
<evidence type="ECO:0000256" key="6">
    <source>
        <dbReference type="ARBA" id="ARBA00023186"/>
    </source>
</evidence>
<dbReference type="SUPFAM" id="SSF49354">
    <property type="entry name" value="PapD-like"/>
    <property type="match status" value="1"/>
</dbReference>
<gene>
    <name evidence="7" type="ORF">MNY72_09180</name>
</gene>
<comment type="similarity">
    <text evidence="2">Belongs to the periplasmic pilus chaperone family.</text>
</comment>
<proteinExistence type="inferred from homology"/>
<dbReference type="PANTHER" id="PTHR30251:SF11">
    <property type="entry name" value="CHAPERONE PROTEIN FIMC-RELATED"/>
    <property type="match status" value="1"/>
</dbReference>
<dbReference type="SUPFAM" id="SSF49584">
    <property type="entry name" value="Periplasmic chaperone C-domain"/>
    <property type="match status" value="1"/>
</dbReference>
<dbReference type="GO" id="GO:0030288">
    <property type="term" value="C:outer membrane-bounded periplasmic space"/>
    <property type="evidence" value="ECO:0007669"/>
    <property type="project" value="InterPro"/>
</dbReference>
<keyword evidence="6" id="KW-0143">Chaperone</keyword>
<dbReference type="AlphaFoldDB" id="A0A9Q8V5I5"/>
<keyword evidence="3" id="KW-1029">Fimbrium biogenesis</keyword>
<evidence type="ECO:0000256" key="5">
    <source>
        <dbReference type="ARBA" id="ARBA00022764"/>
    </source>
</evidence>
<reference evidence="7" key="1">
    <citation type="submission" date="2022-03" db="EMBL/GenBank/DDBJ databases">
        <title>ESBL-producing Moellerella wisconsensis and Escherichia marmotae isolated from wild game meat.</title>
        <authorList>
            <person name="Biggel M."/>
        </authorList>
    </citation>
    <scope>NUCLEOTIDE SEQUENCE</scope>
    <source>
        <strain evidence="7">W51</strain>
    </source>
</reference>
<dbReference type="InterPro" id="IPR001829">
    <property type="entry name" value="Pili_assmbl_chaperone_bac"/>
</dbReference>
<dbReference type="Proteomes" id="UP000829116">
    <property type="component" value="Chromosome"/>
</dbReference>
<dbReference type="RefSeq" id="WP_047255412.1">
    <property type="nucleotide sequence ID" value="NZ_CAWMFK010000053.1"/>
</dbReference>
<dbReference type="Pfam" id="PF00345">
    <property type="entry name" value="PapD_N"/>
    <property type="match status" value="1"/>
</dbReference>
<comment type="subcellular location">
    <subcellularLocation>
        <location evidence="1">Periplasm</location>
    </subcellularLocation>
</comment>
<dbReference type="Pfam" id="PF02753">
    <property type="entry name" value="PapD_C"/>
    <property type="match status" value="1"/>
</dbReference>
<dbReference type="GO" id="GO:0071555">
    <property type="term" value="P:cell wall organization"/>
    <property type="evidence" value="ECO:0007669"/>
    <property type="project" value="InterPro"/>
</dbReference>
<dbReference type="InterPro" id="IPR013783">
    <property type="entry name" value="Ig-like_fold"/>
</dbReference>
<dbReference type="InterPro" id="IPR016147">
    <property type="entry name" value="Pili_assmbl_chaperone_N"/>
</dbReference>
<dbReference type="InterPro" id="IPR050643">
    <property type="entry name" value="Periplasmic_pilus_chap"/>
</dbReference>
<name>A0A9Q8V5I5_9GAMM</name>
<dbReference type="PANTHER" id="PTHR30251">
    <property type="entry name" value="PILUS ASSEMBLY CHAPERONE"/>
    <property type="match status" value="1"/>
</dbReference>
<keyword evidence="4" id="KW-0732">Signal</keyword>
<keyword evidence="5" id="KW-0574">Periplasm</keyword>
<evidence type="ECO:0000256" key="4">
    <source>
        <dbReference type="ARBA" id="ARBA00022729"/>
    </source>
</evidence>
<accession>A0A9Q8V5I5</accession>
<dbReference type="InterPro" id="IPR036316">
    <property type="entry name" value="Pili_assmbl_chap_C_dom_sf"/>
</dbReference>
<dbReference type="Gene3D" id="2.60.40.10">
    <property type="entry name" value="Immunoglobulins"/>
    <property type="match status" value="2"/>
</dbReference>
<dbReference type="InterPro" id="IPR016148">
    <property type="entry name" value="Pili_assmbl_chaperone_C"/>
</dbReference>
<organism evidence="7 8">
    <name type="scientific">Moellerella wisconsensis</name>
    <dbReference type="NCBI Taxonomy" id="158849"/>
    <lineage>
        <taxon>Bacteria</taxon>
        <taxon>Pseudomonadati</taxon>
        <taxon>Pseudomonadota</taxon>
        <taxon>Gammaproteobacteria</taxon>
        <taxon>Enterobacterales</taxon>
        <taxon>Morganellaceae</taxon>
        <taxon>Moellerella</taxon>
    </lineage>
</organism>
<evidence type="ECO:0000313" key="7">
    <source>
        <dbReference type="EMBL" id="UNH32297.1"/>
    </source>
</evidence>
<evidence type="ECO:0000256" key="1">
    <source>
        <dbReference type="ARBA" id="ARBA00004418"/>
    </source>
</evidence>
<sequence length="227" mass="25041">MRVWLGLLCWGMFFLSHTAQAGGIALGATRVIYPLDSKQTALAITNSDDKNRFLIQSWMENEQGQKTTDFVLTPPLFVSKPASENTLRIIFSGKELPQDRESLYWLNSKSIPAVDSEVVKAGNVLQIAVLSRIKLFVRPSGLPMPSVDAPKQLHFSRQGTDLLIKNSSPYYVTLVDFKYGMTPLDSTMIAPKSQMIVKLPVSVAGIISYQTIDDYGASSPVVTAKIN</sequence>
<dbReference type="InterPro" id="IPR008962">
    <property type="entry name" value="PapD-like_sf"/>
</dbReference>
<evidence type="ECO:0000313" key="8">
    <source>
        <dbReference type="Proteomes" id="UP000829116"/>
    </source>
</evidence>
<evidence type="ECO:0000256" key="2">
    <source>
        <dbReference type="ARBA" id="ARBA00007399"/>
    </source>
</evidence>
<dbReference type="PRINTS" id="PR00969">
    <property type="entry name" value="CHAPERONPILI"/>
</dbReference>